<gene>
    <name evidence="2" type="ORF">AFUS01_LOCUS32841</name>
</gene>
<feature type="non-terminal residue" evidence="2">
    <location>
        <position position="1"/>
    </location>
</feature>
<reference evidence="2" key="1">
    <citation type="submission" date="2021-06" db="EMBL/GenBank/DDBJ databases">
        <authorList>
            <person name="Hodson N. C."/>
            <person name="Mongue J. A."/>
            <person name="Jaron S. K."/>
        </authorList>
    </citation>
    <scope>NUCLEOTIDE SEQUENCE</scope>
</reference>
<keyword evidence="3" id="KW-1185">Reference proteome</keyword>
<organism evidence="2 3">
    <name type="scientific">Allacma fusca</name>
    <dbReference type="NCBI Taxonomy" id="39272"/>
    <lineage>
        <taxon>Eukaryota</taxon>
        <taxon>Metazoa</taxon>
        <taxon>Ecdysozoa</taxon>
        <taxon>Arthropoda</taxon>
        <taxon>Hexapoda</taxon>
        <taxon>Collembola</taxon>
        <taxon>Symphypleona</taxon>
        <taxon>Sminthuridae</taxon>
        <taxon>Allacma</taxon>
    </lineage>
</organism>
<dbReference type="Proteomes" id="UP000708208">
    <property type="component" value="Unassembled WGS sequence"/>
</dbReference>
<dbReference type="EMBL" id="CAJVCH010526817">
    <property type="protein sequence ID" value="CAG7822578.1"/>
    <property type="molecule type" value="Genomic_DNA"/>
</dbReference>
<evidence type="ECO:0000313" key="3">
    <source>
        <dbReference type="Proteomes" id="UP000708208"/>
    </source>
</evidence>
<dbReference type="AlphaFoldDB" id="A0A8J2KX69"/>
<name>A0A8J2KX69_9HEXA</name>
<comment type="caution">
    <text evidence="2">The sequence shown here is derived from an EMBL/GenBank/DDBJ whole genome shotgun (WGS) entry which is preliminary data.</text>
</comment>
<proteinExistence type="predicted"/>
<protein>
    <submittedName>
        <fullName evidence="2">Uncharacterized protein</fullName>
    </submittedName>
</protein>
<feature type="compositionally biased region" description="Polar residues" evidence="1">
    <location>
        <begin position="16"/>
        <end position="42"/>
    </location>
</feature>
<feature type="region of interest" description="Disordered" evidence="1">
    <location>
        <begin position="1"/>
        <end position="42"/>
    </location>
</feature>
<accession>A0A8J2KX69</accession>
<evidence type="ECO:0000256" key="1">
    <source>
        <dbReference type="SAM" id="MobiDB-lite"/>
    </source>
</evidence>
<evidence type="ECO:0000313" key="2">
    <source>
        <dbReference type="EMBL" id="CAG7822578.1"/>
    </source>
</evidence>
<sequence length="138" mass="15346">FTKIGKRGSKMEKQEQALQPTEENDSESITPSSSLNSPTVQTEITTYTRPITSGFDKPHPLETEDLETAFTITFSAAEKLLTELLNIHGNLRVEVTVGVTMEMDLVLNEEEISTKTAAIYLKSKNHDLYGRTGIEDLV</sequence>